<evidence type="ECO:0000259" key="2">
    <source>
        <dbReference type="Pfam" id="PF05699"/>
    </source>
</evidence>
<dbReference type="SUPFAM" id="SSF53098">
    <property type="entry name" value="Ribonuclease H-like"/>
    <property type="match status" value="1"/>
</dbReference>
<dbReference type="InterPro" id="IPR008906">
    <property type="entry name" value="HATC_C_dom"/>
</dbReference>
<feature type="region of interest" description="Disordered" evidence="1">
    <location>
        <begin position="1"/>
        <end position="63"/>
    </location>
</feature>
<feature type="compositionally biased region" description="Basic and acidic residues" evidence="1">
    <location>
        <begin position="9"/>
        <end position="24"/>
    </location>
</feature>
<feature type="region of interest" description="Disordered" evidence="1">
    <location>
        <begin position="412"/>
        <end position="434"/>
    </location>
</feature>
<sequence>MVALLTKNCDAKEKKRKEKQRERDEIDLDNSGGDNSSEEESEHGNDVIVLKSTKGGSSSRLATSGTIDKFYKPESIEESIQKNKRGLSTSQKIQTQLTTQKREERRDRACEYICQFFYEAGIAHNTVTLPSFAHMVEAIGAFGREGFWKNVDMAVNFFEPLANVLRRMDSDVPAMGFLHGCMLEAKKEIAMRFDNNENRFKVAWDIIDKRWDNKLKTPLHLAGYYLNPYFYYPNKSEIELDGSFRAAVIACITKTVEDEETQDNIIEELNVYQEQQGTFGHDIAVRQRRNKNFNLAKWWLNHGTSTPNLRLLATRILNLTCNSSGCERNWSDFEQVHTKKRNKLLHDRMRDLVFVKFNSRLRQKRENKSKDPLEREMNDVLEDDANEFITGLVPNANSDKDEEHGDAQVGATIHEPQLSQPQPKRKRLVRPRKKKIRSLHSLLYGGLENEAVASSSESEDNGDGDISMHQYSDSDDLGDE</sequence>
<dbReference type="EMBL" id="CM007649">
    <property type="protein sequence ID" value="ONM28295.1"/>
    <property type="molecule type" value="Genomic_DNA"/>
</dbReference>
<dbReference type="InterPro" id="IPR012337">
    <property type="entry name" value="RNaseH-like_sf"/>
</dbReference>
<evidence type="ECO:0000256" key="1">
    <source>
        <dbReference type="SAM" id="MobiDB-lite"/>
    </source>
</evidence>
<feature type="compositionally biased region" description="Polar residues" evidence="1">
    <location>
        <begin position="54"/>
        <end position="63"/>
    </location>
</feature>
<dbReference type="AlphaFoldDB" id="A0A1D6MF86"/>
<dbReference type="InParanoid" id="A0A1D6MF86"/>
<proteinExistence type="predicted"/>
<dbReference type="PANTHER" id="PTHR32166">
    <property type="entry name" value="OSJNBA0013A04.12 PROTEIN"/>
    <property type="match status" value="1"/>
</dbReference>
<dbReference type="FunCoup" id="A0A1D6MF86">
    <property type="interactions" value="4"/>
</dbReference>
<protein>
    <submittedName>
        <fullName evidence="3">HAT transposon superfamily protein</fullName>
    </submittedName>
</protein>
<gene>
    <name evidence="3" type="ORF">ZEAMMB73_Zm00001d039317</name>
</gene>
<organism evidence="3">
    <name type="scientific">Zea mays</name>
    <name type="common">Maize</name>
    <dbReference type="NCBI Taxonomy" id="4577"/>
    <lineage>
        <taxon>Eukaryota</taxon>
        <taxon>Viridiplantae</taxon>
        <taxon>Streptophyta</taxon>
        <taxon>Embryophyta</taxon>
        <taxon>Tracheophyta</taxon>
        <taxon>Spermatophyta</taxon>
        <taxon>Magnoliopsida</taxon>
        <taxon>Liliopsida</taxon>
        <taxon>Poales</taxon>
        <taxon>Poaceae</taxon>
        <taxon>PACMAD clade</taxon>
        <taxon>Panicoideae</taxon>
        <taxon>Andropogonodae</taxon>
        <taxon>Andropogoneae</taxon>
        <taxon>Tripsacinae</taxon>
        <taxon>Zea</taxon>
    </lineage>
</organism>
<dbReference type="Pfam" id="PF05699">
    <property type="entry name" value="Dimer_Tnp_hAT"/>
    <property type="match status" value="1"/>
</dbReference>
<name>A0A1D6MF86_MAIZE</name>
<feature type="domain" description="HAT C-terminal dimerisation" evidence="2">
    <location>
        <begin position="288"/>
        <end position="358"/>
    </location>
</feature>
<evidence type="ECO:0000313" key="3">
    <source>
        <dbReference type="EMBL" id="ONM28295.1"/>
    </source>
</evidence>
<reference evidence="3" key="1">
    <citation type="submission" date="2015-12" db="EMBL/GenBank/DDBJ databases">
        <title>Update maize B73 reference genome by single molecule sequencing technologies.</title>
        <authorList>
            <consortium name="Maize Genome Sequencing Project"/>
            <person name="Ware D."/>
        </authorList>
    </citation>
    <scope>NUCLEOTIDE SEQUENCE [LARGE SCALE GENOMIC DNA]</scope>
    <source>
        <tissue evidence="3">Seedling</tissue>
    </source>
</reference>
<accession>A0A1D6MF86</accession>
<dbReference type="ExpressionAtlas" id="A0A1D6MF86">
    <property type="expression patterns" value="baseline"/>
</dbReference>
<dbReference type="PANTHER" id="PTHR32166:SF74">
    <property type="entry name" value="OS05G0256350 PROTEIN"/>
    <property type="match status" value="1"/>
</dbReference>
<dbReference type="GO" id="GO:0046983">
    <property type="term" value="F:protein dimerization activity"/>
    <property type="evidence" value="ECO:0007669"/>
    <property type="project" value="InterPro"/>
</dbReference>
<feature type="compositionally biased region" description="Basic residues" evidence="1">
    <location>
        <begin position="423"/>
        <end position="434"/>
    </location>
</feature>
<feature type="region of interest" description="Disordered" evidence="1">
    <location>
        <begin position="447"/>
        <end position="480"/>
    </location>
</feature>